<accession>A0ABR3IXV0</accession>
<sequence>MSSFMLASRSKAEHEIHGIPASTVPKDRYTAHVPMSSELSNLYDSIVHEDYICLRDARAVMASRQRSICNVQRSGFRSSGLKLGASFSSLMVISQNNLDHWIGYSWPYPILLPLNSFVLGSYQLLELSTAYKGFIPLKS</sequence>
<reference evidence="2" key="1">
    <citation type="submission" date="2024-06" db="EMBL/GenBank/DDBJ databases">
        <title>Multi-omics analyses provide insights into the biosynthesis of the anticancer antibiotic pleurotin in Hohenbuehelia grisea.</title>
        <authorList>
            <person name="Weaver J.A."/>
            <person name="Alberti F."/>
        </authorList>
    </citation>
    <scope>NUCLEOTIDE SEQUENCE [LARGE SCALE GENOMIC DNA]</scope>
    <source>
        <strain evidence="2">T-177</strain>
    </source>
</reference>
<comment type="caution">
    <text evidence="1">The sequence shown here is derived from an EMBL/GenBank/DDBJ whole genome shotgun (WGS) entry which is preliminary data.</text>
</comment>
<protein>
    <submittedName>
        <fullName evidence="1">Uncharacterized protein</fullName>
    </submittedName>
</protein>
<name>A0ABR3IXV0_9AGAR</name>
<dbReference type="EMBL" id="JASNQZ010000014">
    <property type="protein sequence ID" value="KAL0948098.1"/>
    <property type="molecule type" value="Genomic_DNA"/>
</dbReference>
<keyword evidence="2" id="KW-1185">Reference proteome</keyword>
<dbReference type="Proteomes" id="UP001556367">
    <property type="component" value="Unassembled WGS sequence"/>
</dbReference>
<evidence type="ECO:0000313" key="2">
    <source>
        <dbReference type="Proteomes" id="UP001556367"/>
    </source>
</evidence>
<evidence type="ECO:0000313" key="1">
    <source>
        <dbReference type="EMBL" id="KAL0948098.1"/>
    </source>
</evidence>
<proteinExistence type="predicted"/>
<organism evidence="1 2">
    <name type="scientific">Hohenbuehelia grisea</name>
    <dbReference type="NCBI Taxonomy" id="104357"/>
    <lineage>
        <taxon>Eukaryota</taxon>
        <taxon>Fungi</taxon>
        <taxon>Dikarya</taxon>
        <taxon>Basidiomycota</taxon>
        <taxon>Agaricomycotina</taxon>
        <taxon>Agaricomycetes</taxon>
        <taxon>Agaricomycetidae</taxon>
        <taxon>Agaricales</taxon>
        <taxon>Pleurotineae</taxon>
        <taxon>Pleurotaceae</taxon>
        <taxon>Hohenbuehelia</taxon>
    </lineage>
</organism>
<gene>
    <name evidence="1" type="ORF">HGRIS_010715</name>
</gene>